<evidence type="ECO:0000313" key="3">
    <source>
        <dbReference type="Proteomes" id="UP000054321"/>
    </source>
</evidence>
<accession>A0A0C3D201</accession>
<gene>
    <name evidence="2" type="ORF">OIDMADRAFT_183407</name>
</gene>
<dbReference type="OrthoDB" id="3550918at2759"/>
<protein>
    <submittedName>
        <fullName evidence="2">Uncharacterized protein</fullName>
    </submittedName>
</protein>
<dbReference type="HOGENOM" id="CLU_915566_0_0_1"/>
<keyword evidence="3" id="KW-1185">Reference proteome</keyword>
<feature type="compositionally biased region" description="Polar residues" evidence="1">
    <location>
        <begin position="278"/>
        <end position="292"/>
    </location>
</feature>
<proteinExistence type="predicted"/>
<evidence type="ECO:0000313" key="2">
    <source>
        <dbReference type="EMBL" id="KIM95942.1"/>
    </source>
</evidence>
<organism evidence="2 3">
    <name type="scientific">Oidiodendron maius (strain Zn)</name>
    <dbReference type="NCBI Taxonomy" id="913774"/>
    <lineage>
        <taxon>Eukaryota</taxon>
        <taxon>Fungi</taxon>
        <taxon>Dikarya</taxon>
        <taxon>Ascomycota</taxon>
        <taxon>Pezizomycotina</taxon>
        <taxon>Leotiomycetes</taxon>
        <taxon>Leotiomycetes incertae sedis</taxon>
        <taxon>Myxotrichaceae</taxon>
        <taxon>Oidiodendron</taxon>
    </lineage>
</organism>
<reference evidence="3" key="2">
    <citation type="submission" date="2015-01" db="EMBL/GenBank/DDBJ databases">
        <title>Evolutionary Origins and Diversification of the Mycorrhizal Mutualists.</title>
        <authorList>
            <consortium name="DOE Joint Genome Institute"/>
            <consortium name="Mycorrhizal Genomics Consortium"/>
            <person name="Kohler A."/>
            <person name="Kuo A."/>
            <person name="Nagy L.G."/>
            <person name="Floudas D."/>
            <person name="Copeland A."/>
            <person name="Barry K.W."/>
            <person name="Cichocki N."/>
            <person name="Veneault-Fourrey C."/>
            <person name="LaButti K."/>
            <person name="Lindquist E.A."/>
            <person name="Lipzen A."/>
            <person name="Lundell T."/>
            <person name="Morin E."/>
            <person name="Murat C."/>
            <person name="Riley R."/>
            <person name="Ohm R."/>
            <person name="Sun H."/>
            <person name="Tunlid A."/>
            <person name="Henrissat B."/>
            <person name="Grigoriev I.V."/>
            <person name="Hibbett D.S."/>
            <person name="Martin F."/>
        </authorList>
    </citation>
    <scope>NUCLEOTIDE SEQUENCE [LARGE SCALE GENOMIC DNA]</scope>
    <source>
        <strain evidence="3">Zn</strain>
    </source>
</reference>
<feature type="region of interest" description="Disordered" evidence="1">
    <location>
        <begin position="237"/>
        <end position="304"/>
    </location>
</feature>
<dbReference type="InParanoid" id="A0A0C3D201"/>
<name>A0A0C3D201_OIDMZ</name>
<reference evidence="2 3" key="1">
    <citation type="submission" date="2014-04" db="EMBL/GenBank/DDBJ databases">
        <authorList>
            <consortium name="DOE Joint Genome Institute"/>
            <person name="Kuo A."/>
            <person name="Martino E."/>
            <person name="Perotto S."/>
            <person name="Kohler A."/>
            <person name="Nagy L.G."/>
            <person name="Floudas D."/>
            <person name="Copeland A."/>
            <person name="Barry K.W."/>
            <person name="Cichocki N."/>
            <person name="Veneault-Fourrey C."/>
            <person name="LaButti K."/>
            <person name="Lindquist E.A."/>
            <person name="Lipzen A."/>
            <person name="Lundell T."/>
            <person name="Morin E."/>
            <person name="Murat C."/>
            <person name="Sun H."/>
            <person name="Tunlid A."/>
            <person name="Henrissat B."/>
            <person name="Grigoriev I.V."/>
            <person name="Hibbett D.S."/>
            <person name="Martin F."/>
            <person name="Nordberg H.P."/>
            <person name="Cantor M.N."/>
            <person name="Hua S.X."/>
        </authorList>
    </citation>
    <scope>NUCLEOTIDE SEQUENCE [LARGE SCALE GENOMIC DNA]</scope>
    <source>
        <strain evidence="2 3">Zn</strain>
    </source>
</reference>
<dbReference type="AlphaFoldDB" id="A0A0C3D201"/>
<dbReference type="Proteomes" id="UP000054321">
    <property type="component" value="Unassembled WGS sequence"/>
</dbReference>
<evidence type="ECO:0000256" key="1">
    <source>
        <dbReference type="SAM" id="MobiDB-lite"/>
    </source>
</evidence>
<dbReference type="EMBL" id="KN832885">
    <property type="protein sequence ID" value="KIM95942.1"/>
    <property type="molecule type" value="Genomic_DNA"/>
</dbReference>
<sequence length="304" mass="33970">MSLPKTKSWGLKVPGGFPTPSEGVAQGYARIGPHETQQQLEFRNNITLSFGLNDLIDEFEIGYPFLEQVTLVNNSVNDIIRTCTRYQGHRIPNRNPNETVLDGFRSESLGLTTLPQVTLESGTYVQIPSRYPRRPNKISVYSQNIYQADYTINSDDGLSDARYGPITWVPALEKTTIAQVLYSKLQGIFRRKREVDAYCQHLAAHGHAPGAANGQTESQSTIIWNSAASREHMGYTIFGQNPGEVSRQLTPEASTIPRGGRHRYESRRSTPGVRRKTTFQSRRSSPGPQSDMRSNRRGGNNGPM</sequence>